<keyword evidence="8" id="KW-1185">Reference proteome</keyword>
<accession>A0A0H2RZY8</accession>
<dbReference type="GO" id="GO:0005576">
    <property type="term" value="C:extracellular region"/>
    <property type="evidence" value="ECO:0007669"/>
    <property type="project" value="TreeGrafter"/>
</dbReference>
<dbReference type="STRING" id="27342.A0A0H2RZY8"/>
<dbReference type="SUPFAM" id="SSF51445">
    <property type="entry name" value="(Trans)glycosidases"/>
    <property type="match status" value="1"/>
</dbReference>
<dbReference type="GO" id="GO:0008422">
    <property type="term" value="F:beta-glucosidase activity"/>
    <property type="evidence" value="ECO:0007669"/>
    <property type="project" value="TreeGrafter"/>
</dbReference>
<dbReference type="PANTHER" id="PTHR31297:SF42">
    <property type="entry name" value="GLYCOSIDE HYDROLASE FAMILY 5 DOMAIN-CONTAINING PROTEIN"/>
    <property type="match status" value="1"/>
</dbReference>
<dbReference type="GO" id="GO:0009251">
    <property type="term" value="P:glucan catabolic process"/>
    <property type="evidence" value="ECO:0007669"/>
    <property type="project" value="TreeGrafter"/>
</dbReference>
<dbReference type="InterPro" id="IPR050386">
    <property type="entry name" value="Glycosyl_hydrolase_5"/>
</dbReference>
<sequence length="444" mass="49065">MWSSTFTTLLPSIQCRLTSPSRSQDATPDDPFPSGSPSSNNGTNGTIIPEGSPFVYGTDVIRGPWITPSIFNNTGNDDIVDEFTFGQLQSFDVANQTLQQHWATWITADDFVAIQEAGLNHVRIPLGFWSSVAPYIPGAWPYLLKALNWAKANSLNVILDLHGAPGSQNGYDNSGQRTSQPVWATGNFNDDANITNINRTIQILTFITSEIGGMVDVLELLNEAAGFEGAQWAAAIRQFFQDAYSEVRNVSRPDMKIMIGDAFLGVDSWQDFLTSPSAQGVLMDYHEYQIFSVPELQRTQDEHISFACSLIPDLSNFNNQNLWTVLGEWSAASTDCALWLNGRNVGSRWDGTWFPGPGSPVLGSCAGLTGDSGNFSSDYKTFLRKYWEVQVDIGESVQGWVWWTWKAENADEWDYQKGLAGGWIPQDPTEKLYPGLCSTNSTSD</sequence>
<evidence type="ECO:0000313" key="8">
    <source>
        <dbReference type="Proteomes" id="UP000053477"/>
    </source>
</evidence>
<evidence type="ECO:0000256" key="2">
    <source>
        <dbReference type="ARBA" id="ARBA00022801"/>
    </source>
</evidence>
<dbReference type="GO" id="GO:0009986">
    <property type="term" value="C:cell surface"/>
    <property type="evidence" value="ECO:0007669"/>
    <property type="project" value="TreeGrafter"/>
</dbReference>
<evidence type="ECO:0000256" key="4">
    <source>
        <dbReference type="RuleBase" id="RU361153"/>
    </source>
</evidence>
<dbReference type="Proteomes" id="UP000053477">
    <property type="component" value="Unassembled WGS sequence"/>
</dbReference>
<feature type="compositionally biased region" description="Low complexity" evidence="5">
    <location>
        <begin position="32"/>
        <end position="46"/>
    </location>
</feature>
<dbReference type="InterPro" id="IPR001547">
    <property type="entry name" value="Glyco_hydro_5"/>
</dbReference>
<evidence type="ECO:0000256" key="5">
    <source>
        <dbReference type="SAM" id="MobiDB-lite"/>
    </source>
</evidence>
<reference evidence="7 8" key="1">
    <citation type="submission" date="2015-04" db="EMBL/GenBank/DDBJ databases">
        <title>Complete genome sequence of Schizopora paradoxa KUC8140, a cosmopolitan wood degrader in East Asia.</title>
        <authorList>
            <consortium name="DOE Joint Genome Institute"/>
            <person name="Min B."/>
            <person name="Park H."/>
            <person name="Jang Y."/>
            <person name="Kim J.-J."/>
            <person name="Kim K.H."/>
            <person name="Pangilinan J."/>
            <person name="Lipzen A."/>
            <person name="Riley R."/>
            <person name="Grigoriev I.V."/>
            <person name="Spatafora J.W."/>
            <person name="Choi I.-G."/>
        </authorList>
    </citation>
    <scope>NUCLEOTIDE SEQUENCE [LARGE SCALE GENOMIC DNA]</scope>
    <source>
        <strain evidence="7 8">KUC8140</strain>
    </source>
</reference>
<dbReference type="Gene3D" id="3.20.20.80">
    <property type="entry name" value="Glycosidases"/>
    <property type="match status" value="1"/>
</dbReference>
<organism evidence="7 8">
    <name type="scientific">Schizopora paradoxa</name>
    <dbReference type="NCBI Taxonomy" id="27342"/>
    <lineage>
        <taxon>Eukaryota</taxon>
        <taxon>Fungi</taxon>
        <taxon>Dikarya</taxon>
        <taxon>Basidiomycota</taxon>
        <taxon>Agaricomycotina</taxon>
        <taxon>Agaricomycetes</taxon>
        <taxon>Hymenochaetales</taxon>
        <taxon>Schizoporaceae</taxon>
        <taxon>Schizopora</taxon>
    </lineage>
</organism>
<protein>
    <submittedName>
        <fullName evidence="7">Glycoside hydrolase family 5 protein</fullName>
    </submittedName>
</protein>
<evidence type="ECO:0000313" key="7">
    <source>
        <dbReference type="EMBL" id="KLO17187.1"/>
    </source>
</evidence>
<evidence type="ECO:0000259" key="6">
    <source>
        <dbReference type="Pfam" id="PF00150"/>
    </source>
</evidence>
<name>A0A0H2RZY8_9AGAM</name>
<evidence type="ECO:0000256" key="1">
    <source>
        <dbReference type="ARBA" id="ARBA00005641"/>
    </source>
</evidence>
<keyword evidence="2 4" id="KW-0378">Hydrolase</keyword>
<dbReference type="OrthoDB" id="62120at2759"/>
<dbReference type="Pfam" id="PF00150">
    <property type="entry name" value="Cellulase"/>
    <property type="match status" value="1"/>
</dbReference>
<dbReference type="InterPro" id="IPR017853">
    <property type="entry name" value="GH"/>
</dbReference>
<dbReference type="FunCoup" id="A0A0H2RZY8">
    <property type="interactions" value="33"/>
</dbReference>
<dbReference type="InParanoid" id="A0A0H2RZY8"/>
<feature type="compositionally biased region" description="Polar residues" evidence="5">
    <location>
        <begin position="17"/>
        <end position="26"/>
    </location>
</feature>
<dbReference type="EMBL" id="KQ085907">
    <property type="protein sequence ID" value="KLO17187.1"/>
    <property type="molecule type" value="Genomic_DNA"/>
</dbReference>
<dbReference type="PANTHER" id="PTHR31297">
    <property type="entry name" value="GLUCAN ENDO-1,6-BETA-GLUCOSIDASE B"/>
    <property type="match status" value="1"/>
</dbReference>
<feature type="domain" description="Glycoside hydrolase family 5" evidence="6">
    <location>
        <begin position="95"/>
        <end position="335"/>
    </location>
</feature>
<feature type="region of interest" description="Disordered" evidence="5">
    <location>
        <begin position="17"/>
        <end position="48"/>
    </location>
</feature>
<dbReference type="AlphaFoldDB" id="A0A0H2RZY8"/>
<evidence type="ECO:0000256" key="3">
    <source>
        <dbReference type="ARBA" id="ARBA00023295"/>
    </source>
</evidence>
<proteinExistence type="inferred from homology"/>
<keyword evidence="3 4" id="KW-0326">Glycosidase</keyword>
<gene>
    <name evidence="7" type="ORF">SCHPADRAFT_913708</name>
</gene>
<comment type="similarity">
    <text evidence="1 4">Belongs to the glycosyl hydrolase 5 (cellulase A) family.</text>
</comment>